<organism evidence="1">
    <name type="scientific">marine metagenome</name>
    <dbReference type="NCBI Taxonomy" id="408172"/>
    <lineage>
        <taxon>unclassified sequences</taxon>
        <taxon>metagenomes</taxon>
        <taxon>ecological metagenomes</taxon>
    </lineage>
</organism>
<evidence type="ECO:0000313" key="1">
    <source>
        <dbReference type="EMBL" id="SVA72071.1"/>
    </source>
</evidence>
<dbReference type="NCBIfam" id="TIGR00278">
    <property type="entry name" value="membrane protein insertion efficiency factor YidD"/>
    <property type="match status" value="1"/>
</dbReference>
<accession>A0A381Y603</accession>
<dbReference type="PANTHER" id="PTHR33383:SF1">
    <property type="entry name" value="MEMBRANE PROTEIN INSERTION EFFICIENCY FACTOR-RELATED"/>
    <property type="match status" value="1"/>
</dbReference>
<dbReference type="InterPro" id="IPR002696">
    <property type="entry name" value="Membr_insert_effic_factor_YidD"/>
</dbReference>
<dbReference type="SMART" id="SM01234">
    <property type="entry name" value="Haemolytic"/>
    <property type="match status" value="1"/>
</dbReference>
<evidence type="ECO:0008006" key="2">
    <source>
        <dbReference type="Google" id="ProtNLM"/>
    </source>
</evidence>
<reference evidence="1" key="1">
    <citation type="submission" date="2018-05" db="EMBL/GenBank/DDBJ databases">
        <authorList>
            <person name="Lanie J.A."/>
            <person name="Ng W.-L."/>
            <person name="Kazmierczak K.M."/>
            <person name="Andrzejewski T.M."/>
            <person name="Davidsen T.M."/>
            <person name="Wayne K.J."/>
            <person name="Tettelin H."/>
            <person name="Glass J.I."/>
            <person name="Rusch D."/>
            <person name="Podicherti R."/>
            <person name="Tsui H.-C.T."/>
            <person name="Winkler M.E."/>
        </authorList>
    </citation>
    <scope>NUCLEOTIDE SEQUENCE</scope>
</reference>
<dbReference type="Pfam" id="PF01809">
    <property type="entry name" value="YidD"/>
    <property type="match status" value="1"/>
</dbReference>
<dbReference type="AlphaFoldDB" id="A0A381Y603"/>
<sequence length="79" mass="9017">MLSKVFSKLFIIPIRIYQIALSPFLGQNCAHIPTCSNYAIQAINEWGVFKGTWLASKRIIRCNPWWGTHGEDPVPTNKK</sequence>
<gene>
    <name evidence="1" type="ORF">METZ01_LOCUS124925</name>
</gene>
<protein>
    <recommendedName>
        <fullName evidence="2">Membrane protein insertion efficiency factor YidD</fullName>
    </recommendedName>
</protein>
<proteinExistence type="inferred from homology"/>
<name>A0A381Y603_9ZZZZ</name>
<dbReference type="HAMAP" id="MF_00386">
    <property type="entry name" value="UPF0161_YidD"/>
    <property type="match status" value="1"/>
</dbReference>
<dbReference type="PANTHER" id="PTHR33383">
    <property type="entry name" value="MEMBRANE PROTEIN INSERTION EFFICIENCY FACTOR-RELATED"/>
    <property type="match status" value="1"/>
</dbReference>
<dbReference type="EMBL" id="UINC01017397">
    <property type="protein sequence ID" value="SVA72071.1"/>
    <property type="molecule type" value="Genomic_DNA"/>
</dbReference>